<evidence type="ECO:0000256" key="1">
    <source>
        <dbReference type="ARBA" id="ARBA00009981"/>
    </source>
</evidence>
<dbReference type="STRING" id="886293.Sinac_3228"/>
<dbReference type="Pfam" id="PF02604">
    <property type="entry name" value="PhdYeFM_antitox"/>
    <property type="match status" value="1"/>
</dbReference>
<keyword evidence="4" id="KW-1185">Reference proteome</keyword>
<dbReference type="EMBL" id="CP003364">
    <property type="protein sequence ID" value="AGA27500.1"/>
    <property type="molecule type" value="Genomic_DNA"/>
</dbReference>
<dbReference type="NCBIfam" id="TIGR01552">
    <property type="entry name" value="phd_fam"/>
    <property type="match status" value="1"/>
</dbReference>
<proteinExistence type="inferred from homology"/>
<sequence length="97" mass="10887">MDLHRDIHLLTDFKRHTAEFLAQLKTTGEPVVLMINGKAEIVVQDAKSYQRLLDLAERLETIEAVREGLESMKRGEGRPAEEVFASIEQELLAKAGA</sequence>
<dbReference type="InterPro" id="IPR006442">
    <property type="entry name" value="Antitoxin_Phd/YefM"/>
</dbReference>
<name>L0DF69_SINAD</name>
<evidence type="ECO:0000313" key="3">
    <source>
        <dbReference type="EMBL" id="AGA27500.1"/>
    </source>
</evidence>
<reference evidence="3 4" key="1">
    <citation type="submission" date="2012-02" db="EMBL/GenBank/DDBJ databases">
        <title>Complete sequence of chromosome of Singulisphaera acidiphila DSM 18658.</title>
        <authorList>
            <consortium name="US DOE Joint Genome Institute (JGI-PGF)"/>
            <person name="Lucas S."/>
            <person name="Copeland A."/>
            <person name="Lapidus A."/>
            <person name="Glavina del Rio T."/>
            <person name="Dalin E."/>
            <person name="Tice H."/>
            <person name="Bruce D."/>
            <person name="Goodwin L."/>
            <person name="Pitluck S."/>
            <person name="Peters L."/>
            <person name="Ovchinnikova G."/>
            <person name="Chertkov O."/>
            <person name="Kyrpides N."/>
            <person name="Mavromatis K."/>
            <person name="Ivanova N."/>
            <person name="Brettin T."/>
            <person name="Detter J.C."/>
            <person name="Han C."/>
            <person name="Larimer F."/>
            <person name="Land M."/>
            <person name="Hauser L."/>
            <person name="Markowitz V."/>
            <person name="Cheng J.-F."/>
            <person name="Hugenholtz P."/>
            <person name="Woyke T."/>
            <person name="Wu D."/>
            <person name="Tindall B."/>
            <person name="Pomrenke H."/>
            <person name="Brambilla E."/>
            <person name="Klenk H.-P."/>
            <person name="Eisen J.A."/>
        </authorList>
    </citation>
    <scope>NUCLEOTIDE SEQUENCE [LARGE SCALE GENOMIC DNA]</scope>
    <source>
        <strain evidence="4">ATCC BAA-1392 / DSM 18658 / VKM B-2454 / MOB10</strain>
    </source>
</reference>
<dbReference type="AlphaFoldDB" id="L0DF69"/>
<dbReference type="InterPro" id="IPR036165">
    <property type="entry name" value="YefM-like_sf"/>
</dbReference>
<protein>
    <recommendedName>
        <fullName evidence="2">Antitoxin</fullName>
    </recommendedName>
</protein>
<dbReference type="Proteomes" id="UP000010798">
    <property type="component" value="Chromosome"/>
</dbReference>
<dbReference type="SUPFAM" id="SSF143120">
    <property type="entry name" value="YefM-like"/>
    <property type="match status" value="1"/>
</dbReference>
<dbReference type="OrthoDB" id="7069202at2"/>
<gene>
    <name evidence="3" type="ordered locus">Sinac_3228</name>
</gene>
<comment type="function">
    <text evidence="2">Antitoxin component of a type II toxin-antitoxin (TA) system.</text>
</comment>
<evidence type="ECO:0000256" key="2">
    <source>
        <dbReference type="RuleBase" id="RU362080"/>
    </source>
</evidence>
<accession>L0DF69</accession>
<dbReference type="RefSeq" id="WP_015246646.1">
    <property type="nucleotide sequence ID" value="NZ_JH621478.1"/>
</dbReference>
<dbReference type="eggNOG" id="COG2161">
    <property type="taxonomic scope" value="Bacteria"/>
</dbReference>
<dbReference type="KEGG" id="saci:Sinac_3228"/>
<organism evidence="3 4">
    <name type="scientific">Singulisphaera acidiphila (strain ATCC BAA-1392 / DSM 18658 / VKM B-2454 / MOB10)</name>
    <dbReference type="NCBI Taxonomy" id="886293"/>
    <lineage>
        <taxon>Bacteria</taxon>
        <taxon>Pseudomonadati</taxon>
        <taxon>Planctomycetota</taxon>
        <taxon>Planctomycetia</taxon>
        <taxon>Isosphaerales</taxon>
        <taxon>Isosphaeraceae</taxon>
        <taxon>Singulisphaera</taxon>
    </lineage>
</organism>
<comment type="similarity">
    <text evidence="1 2">Belongs to the phD/YefM antitoxin family.</text>
</comment>
<dbReference type="HOGENOM" id="CLU_166037_3_0_0"/>
<evidence type="ECO:0000313" key="4">
    <source>
        <dbReference type="Proteomes" id="UP000010798"/>
    </source>
</evidence>